<dbReference type="PROSITE" id="PS00369">
    <property type="entry name" value="PTS_HPR_HIS"/>
    <property type="match status" value="1"/>
</dbReference>
<dbReference type="Proteomes" id="UP000269289">
    <property type="component" value="Unassembled WGS sequence"/>
</dbReference>
<comment type="function">
    <text evidence="1">General (non sugar-specific) component of the phosphoenolpyruvate-dependent sugar phosphotransferase system (sugar PTS). This major carbohydrate active-transport system catalyzes the phosphorylation of incoming sugar substrates concomitantly with their translocation across the cell membrane. The phosphoryl group from phosphoenolpyruvate (PEP) is transferred to the phosphoryl carrier protein HPr by enzyme I. Phospho-HPr then transfers it to the PTS EIIA domain.</text>
</comment>
<evidence type="ECO:0000313" key="8">
    <source>
        <dbReference type="Proteomes" id="UP000269289"/>
    </source>
</evidence>
<accession>A0A3M2JTS8</accession>
<keyword evidence="8" id="KW-1185">Reference proteome</keyword>
<dbReference type="GO" id="GO:0005737">
    <property type="term" value="C:cytoplasm"/>
    <property type="evidence" value="ECO:0007669"/>
    <property type="project" value="UniProtKB-SubCell"/>
</dbReference>
<keyword evidence="4" id="KW-0963">Cytoplasm</keyword>
<gene>
    <name evidence="7" type="ORF">EBM89_03935</name>
</gene>
<dbReference type="Pfam" id="PF00381">
    <property type="entry name" value="PTS-HPr"/>
    <property type="match status" value="1"/>
</dbReference>
<dbReference type="InterPro" id="IPR050399">
    <property type="entry name" value="HPr"/>
</dbReference>
<evidence type="ECO:0000313" key="7">
    <source>
        <dbReference type="EMBL" id="RMI13568.1"/>
    </source>
</evidence>
<feature type="domain" description="HPr" evidence="6">
    <location>
        <begin position="1"/>
        <end position="89"/>
    </location>
</feature>
<evidence type="ECO:0000256" key="1">
    <source>
        <dbReference type="ARBA" id="ARBA00003681"/>
    </source>
</evidence>
<keyword evidence="5" id="KW-0598">Phosphotransferase system</keyword>
<dbReference type="PRINTS" id="PR00107">
    <property type="entry name" value="PHOSPHOCPHPR"/>
</dbReference>
<dbReference type="InterPro" id="IPR035895">
    <property type="entry name" value="HPr-like_sf"/>
</dbReference>
<evidence type="ECO:0000256" key="4">
    <source>
        <dbReference type="ARBA" id="ARBA00022490"/>
    </source>
</evidence>
<dbReference type="CDD" id="cd00367">
    <property type="entry name" value="PTS-HPr_like"/>
    <property type="match status" value="1"/>
</dbReference>
<dbReference type="NCBIfam" id="TIGR01003">
    <property type="entry name" value="PTS_HPr_family"/>
    <property type="match status" value="1"/>
</dbReference>
<dbReference type="Gene3D" id="3.30.1340.10">
    <property type="entry name" value="HPr-like"/>
    <property type="match status" value="1"/>
</dbReference>
<dbReference type="PANTHER" id="PTHR33705:SF2">
    <property type="entry name" value="PHOSPHOCARRIER PROTEIN NPR"/>
    <property type="match status" value="1"/>
</dbReference>
<dbReference type="InterPro" id="IPR001020">
    <property type="entry name" value="PTS_HPr_His_P_site"/>
</dbReference>
<dbReference type="EMBL" id="RFFI01000013">
    <property type="protein sequence ID" value="RMI13568.1"/>
    <property type="molecule type" value="Genomic_DNA"/>
</dbReference>
<dbReference type="PANTHER" id="PTHR33705">
    <property type="entry name" value="PHOSPHOCARRIER PROTEIN HPR"/>
    <property type="match status" value="1"/>
</dbReference>
<dbReference type="GO" id="GO:0009401">
    <property type="term" value="P:phosphoenolpyruvate-dependent sugar phosphotransferase system"/>
    <property type="evidence" value="ECO:0007669"/>
    <property type="project" value="UniProtKB-KW"/>
</dbReference>
<dbReference type="OrthoDB" id="9809047at2"/>
<evidence type="ECO:0000256" key="2">
    <source>
        <dbReference type="ARBA" id="ARBA00004496"/>
    </source>
</evidence>
<dbReference type="InterPro" id="IPR000032">
    <property type="entry name" value="HPr-like"/>
</dbReference>
<name>A0A3M2JTS8_9CELL</name>
<dbReference type="RefSeq" id="WP_122148157.1">
    <property type="nucleotide sequence ID" value="NZ_RFFI01000013.1"/>
</dbReference>
<protein>
    <recommendedName>
        <fullName evidence="3">Phosphocarrier protein HPr</fullName>
    </recommendedName>
</protein>
<proteinExistence type="predicted"/>
<comment type="caution">
    <text evidence="7">The sequence shown here is derived from an EMBL/GenBank/DDBJ whole genome shotgun (WGS) entry which is preliminary data.</text>
</comment>
<comment type="subcellular location">
    <subcellularLocation>
        <location evidence="2">Cytoplasm</location>
    </subcellularLocation>
</comment>
<dbReference type="SUPFAM" id="SSF55594">
    <property type="entry name" value="HPr-like"/>
    <property type="match status" value="1"/>
</dbReference>
<evidence type="ECO:0000256" key="5">
    <source>
        <dbReference type="ARBA" id="ARBA00022683"/>
    </source>
</evidence>
<evidence type="ECO:0000256" key="3">
    <source>
        <dbReference type="ARBA" id="ARBA00020422"/>
    </source>
</evidence>
<dbReference type="AlphaFoldDB" id="A0A3M2JTS8"/>
<reference evidence="7 8" key="1">
    <citation type="submission" date="2018-10" db="EMBL/GenBank/DDBJ databases">
        <title>Isolation, diversity and antifungal activity of actinobacteria from wheat.</title>
        <authorList>
            <person name="Han C."/>
        </authorList>
    </citation>
    <scope>NUCLEOTIDE SEQUENCE [LARGE SCALE GENOMIC DNA]</scope>
    <source>
        <strain evidence="7 8">NEAU-YY56</strain>
    </source>
</reference>
<organism evidence="7 8">
    <name type="scientific">Cellulomonas triticagri</name>
    <dbReference type="NCBI Taxonomy" id="2483352"/>
    <lineage>
        <taxon>Bacteria</taxon>
        <taxon>Bacillati</taxon>
        <taxon>Actinomycetota</taxon>
        <taxon>Actinomycetes</taxon>
        <taxon>Micrococcales</taxon>
        <taxon>Cellulomonadaceae</taxon>
        <taxon>Cellulomonas</taxon>
    </lineage>
</organism>
<evidence type="ECO:0000259" key="6">
    <source>
        <dbReference type="PROSITE" id="PS51350"/>
    </source>
</evidence>
<sequence length="90" mass="9017">MPHRTVTIASSVGLHARPASVFAREVAATGVPVRIARPGGAPVDAASLLLVMGLALQHGEPVEIAAEGDGADAALDRLAEVLATDLDATA</sequence>
<dbReference type="PROSITE" id="PS51350">
    <property type="entry name" value="PTS_HPR_DOM"/>
    <property type="match status" value="1"/>
</dbReference>